<dbReference type="EMBL" id="WTPW01000161">
    <property type="protein sequence ID" value="KAF0540865.1"/>
    <property type="molecule type" value="Genomic_DNA"/>
</dbReference>
<comment type="caution">
    <text evidence="3">The sequence shown here is derived from an EMBL/GenBank/DDBJ whole genome shotgun (WGS) entry which is preliminary data.</text>
</comment>
<gene>
    <name evidence="3" type="ORF">F8M41_006171</name>
</gene>
<dbReference type="AlphaFoldDB" id="A0A8H4AWX5"/>
<dbReference type="OrthoDB" id="5946976at2759"/>
<evidence type="ECO:0000313" key="3">
    <source>
        <dbReference type="EMBL" id="KAF0540865.1"/>
    </source>
</evidence>
<proteinExistence type="predicted"/>
<dbReference type="InterPro" id="IPR001466">
    <property type="entry name" value="Beta-lactam-related"/>
</dbReference>
<accession>A0A8H4AWX5</accession>
<sequence>MKNEKSQSCKTSASVRSKIFLISVLILIISIIIYRLSTIGPFAPLQCRLLGIGCPDTKVQGYVAPEFIDVKKAFIKNFKDGGEVGSSVAAYYNGKLVVDLYGGYADLETMREYNKDTLQLVFSSTKALTSIMIAYLVDRGLLNYNEKISKYWPEFAQGNKENVTLLDLVNHRAGVTYLDTQVTKSELEDLDKLAKILAAQPHAFDGVPLRAYHAATRGWYLNEIVRRVDPKHRTIGQIVSEEILKQYDLEFYLLLPQKLSSRVATFYHAPITEKILLMRHLLLEWWYKKNSDPFILESIDKTDFKSKAFNSSVPGIPKPFEFKEVTKLEEITFECPSVTGITNAKSMAKLGAIIINNGQSLDDNSNSKPLISKNTIDLISTKLPIEWDYFIERNLTSSVGGFVYFKLPGLEDVEFLGSGGFGGSLFIWNRELGISFGYAMNAIKMNTFGDKRGWSVLKEIVNVVKKLKKKELKKEQLKKEQFEDPFSKIQMLRKLIKRS</sequence>
<keyword evidence="1" id="KW-0812">Transmembrane</keyword>
<dbReference type="Pfam" id="PF00144">
    <property type="entry name" value="Beta-lactamase"/>
    <property type="match status" value="1"/>
</dbReference>
<organism evidence="3 4">
    <name type="scientific">Gigaspora margarita</name>
    <dbReference type="NCBI Taxonomy" id="4874"/>
    <lineage>
        <taxon>Eukaryota</taxon>
        <taxon>Fungi</taxon>
        <taxon>Fungi incertae sedis</taxon>
        <taxon>Mucoromycota</taxon>
        <taxon>Glomeromycotina</taxon>
        <taxon>Glomeromycetes</taxon>
        <taxon>Diversisporales</taxon>
        <taxon>Gigasporaceae</taxon>
        <taxon>Gigaspora</taxon>
    </lineage>
</organism>
<dbReference type="SUPFAM" id="SSF56601">
    <property type="entry name" value="beta-lactamase/transpeptidase-like"/>
    <property type="match status" value="1"/>
</dbReference>
<evidence type="ECO:0000259" key="2">
    <source>
        <dbReference type="Pfam" id="PF00144"/>
    </source>
</evidence>
<dbReference type="PANTHER" id="PTHR43319:SF3">
    <property type="entry name" value="BETA-LACTAMASE-RELATED DOMAIN-CONTAINING PROTEIN"/>
    <property type="match status" value="1"/>
</dbReference>
<dbReference type="InterPro" id="IPR052907">
    <property type="entry name" value="Beta-lactamase/esterase"/>
</dbReference>
<keyword evidence="1" id="KW-1133">Transmembrane helix</keyword>
<keyword evidence="1" id="KW-0472">Membrane</keyword>
<dbReference type="PANTHER" id="PTHR43319">
    <property type="entry name" value="BETA-LACTAMASE-RELATED"/>
    <property type="match status" value="1"/>
</dbReference>
<feature type="domain" description="Beta-lactamase-related" evidence="2">
    <location>
        <begin position="76"/>
        <end position="452"/>
    </location>
</feature>
<keyword evidence="4" id="KW-1185">Reference proteome</keyword>
<evidence type="ECO:0000313" key="4">
    <source>
        <dbReference type="Proteomes" id="UP000439903"/>
    </source>
</evidence>
<feature type="transmembrane region" description="Helical" evidence="1">
    <location>
        <begin position="20"/>
        <end position="37"/>
    </location>
</feature>
<reference evidence="3 4" key="1">
    <citation type="journal article" date="2019" name="Environ. Microbiol.">
        <title>At the nexus of three kingdoms: the genome of the mycorrhizal fungus Gigaspora margarita provides insights into plant, endobacterial and fungal interactions.</title>
        <authorList>
            <person name="Venice F."/>
            <person name="Ghignone S."/>
            <person name="Salvioli di Fossalunga A."/>
            <person name="Amselem J."/>
            <person name="Novero M."/>
            <person name="Xianan X."/>
            <person name="Sedzielewska Toro K."/>
            <person name="Morin E."/>
            <person name="Lipzen A."/>
            <person name="Grigoriev I.V."/>
            <person name="Henrissat B."/>
            <person name="Martin F.M."/>
            <person name="Bonfante P."/>
        </authorList>
    </citation>
    <scope>NUCLEOTIDE SEQUENCE [LARGE SCALE GENOMIC DNA]</scope>
    <source>
        <strain evidence="3 4">BEG34</strain>
    </source>
</reference>
<dbReference type="Gene3D" id="3.40.710.10">
    <property type="entry name" value="DD-peptidase/beta-lactamase superfamily"/>
    <property type="match status" value="1"/>
</dbReference>
<evidence type="ECO:0000256" key="1">
    <source>
        <dbReference type="SAM" id="Phobius"/>
    </source>
</evidence>
<name>A0A8H4AWX5_GIGMA</name>
<dbReference type="InterPro" id="IPR012338">
    <property type="entry name" value="Beta-lactam/transpept-like"/>
</dbReference>
<protein>
    <submittedName>
        <fullName evidence="3">Beta-lactamase/transpeptidase-like protein</fullName>
    </submittedName>
</protein>
<dbReference type="Proteomes" id="UP000439903">
    <property type="component" value="Unassembled WGS sequence"/>
</dbReference>